<feature type="transmembrane region" description="Helical" evidence="1">
    <location>
        <begin position="9"/>
        <end position="29"/>
    </location>
</feature>
<proteinExistence type="predicted"/>
<keyword evidence="3" id="KW-1185">Reference proteome</keyword>
<reference evidence="2 3" key="1">
    <citation type="submission" date="2021-06" db="EMBL/GenBank/DDBJ databases">
        <authorList>
            <person name="Sun Q."/>
            <person name="Li D."/>
        </authorList>
    </citation>
    <scope>NUCLEOTIDE SEQUENCE [LARGE SCALE GENOMIC DNA]</scope>
    <source>
        <strain evidence="2 3">MSJd-7</strain>
    </source>
</reference>
<dbReference type="Proteomes" id="UP000783588">
    <property type="component" value="Unassembled WGS sequence"/>
</dbReference>
<organism evidence="2 3">
    <name type="scientific">Butyricicoccus intestinisimiae</name>
    <dbReference type="NCBI Taxonomy" id="2841509"/>
    <lineage>
        <taxon>Bacteria</taxon>
        <taxon>Bacillati</taxon>
        <taxon>Bacillota</taxon>
        <taxon>Clostridia</taxon>
        <taxon>Eubacteriales</taxon>
        <taxon>Butyricicoccaceae</taxon>
        <taxon>Butyricicoccus</taxon>
    </lineage>
</organism>
<protein>
    <submittedName>
        <fullName evidence="2">DUF2798 domain-containing protein</fullName>
    </submittedName>
</protein>
<dbReference type="RefSeq" id="WP_216470513.1">
    <property type="nucleotide sequence ID" value="NZ_JAHLQI010000004.1"/>
</dbReference>
<feature type="transmembrane region" description="Helical" evidence="1">
    <location>
        <begin position="49"/>
        <end position="70"/>
    </location>
</feature>
<feature type="transmembrane region" description="Helical" evidence="1">
    <location>
        <begin position="127"/>
        <end position="143"/>
    </location>
</feature>
<comment type="caution">
    <text evidence="2">The sequence shown here is derived from an EMBL/GenBank/DDBJ whole genome shotgun (WGS) entry which is preliminary data.</text>
</comment>
<keyword evidence="1" id="KW-1133">Transmembrane helix</keyword>
<dbReference type="EMBL" id="JAHLQI010000004">
    <property type="protein sequence ID" value="MBU5490821.1"/>
    <property type="molecule type" value="Genomic_DNA"/>
</dbReference>
<sequence>MPQNKFQDAIFTIIMAGCMVYGMICYNVALNMGGVTNATFVAALHEMPIMWPIAFILEFFIIGKIAPMLAFKVMRPTDRPQFITYAISFCICAMMCPIMSLIATILFKDNPSFATFIQTWGMNLPAAFLWQFCYCGPFVRLVFRTIFRKQLANVGAPVES</sequence>
<evidence type="ECO:0000313" key="3">
    <source>
        <dbReference type="Proteomes" id="UP000783588"/>
    </source>
</evidence>
<feature type="transmembrane region" description="Helical" evidence="1">
    <location>
        <begin position="82"/>
        <end position="107"/>
    </location>
</feature>
<evidence type="ECO:0000256" key="1">
    <source>
        <dbReference type="SAM" id="Phobius"/>
    </source>
</evidence>
<gene>
    <name evidence="2" type="ORF">KQI75_09375</name>
</gene>
<evidence type="ECO:0000313" key="2">
    <source>
        <dbReference type="EMBL" id="MBU5490821.1"/>
    </source>
</evidence>
<accession>A0ABS6ESY4</accession>
<dbReference type="InterPro" id="IPR021529">
    <property type="entry name" value="DUF2798"/>
</dbReference>
<dbReference type="Pfam" id="PF11391">
    <property type="entry name" value="DUF2798"/>
    <property type="match status" value="2"/>
</dbReference>
<keyword evidence="1" id="KW-0472">Membrane</keyword>
<keyword evidence="1" id="KW-0812">Transmembrane</keyword>
<name>A0ABS6ESY4_9FIRM</name>